<protein>
    <submittedName>
        <fullName evidence="1">Uncharacterized protein</fullName>
    </submittedName>
</protein>
<keyword evidence="2" id="KW-1185">Reference proteome</keyword>
<evidence type="ECO:0000313" key="1">
    <source>
        <dbReference type="EMBL" id="QUW02265.1"/>
    </source>
</evidence>
<dbReference type="Proteomes" id="UP000676506">
    <property type="component" value="Chromosome 1"/>
</dbReference>
<reference evidence="1 2" key="1">
    <citation type="submission" date="2021-03" db="EMBL/GenBank/DDBJ databases">
        <title>Genomic and phenotypic characterization of Chloracidobacterium isolates provides evidence for multiple species.</title>
        <authorList>
            <person name="Saini M.K."/>
            <person name="Costas A.M.G."/>
            <person name="Tank M."/>
            <person name="Bryant D.A."/>
        </authorList>
    </citation>
    <scope>NUCLEOTIDE SEQUENCE [LARGE SCALE GENOMIC DNA]</scope>
    <source>
        <strain evidence="1 2">BV2-C</strain>
    </source>
</reference>
<evidence type="ECO:0000313" key="2">
    <source>
        <dbReference type="Proteomes" id="UP000676506"/>
    </source>
</evidence>
<sequence length="151" mass="16449">MSTQAQAFSLDDHHGVTHVYAFPRDLVTVLCFGDMVSAFQLASWIEPLYLKFRDQIDIVGIAAFRGVPELFRELVRTSIEKLSPKEVLIDWDGVVSEAYGLTFGQCRIVVIAPDGAMVQAVNGTATPASFQIITDAIAAQLAVPADLAHSR</sequence>
<name>A0ABX8BB18_9BACT</name>
<dbReference type="RefSeq" id="WP_211428155.1">
    <property type="nucleotide sequence ID" value="NZ_CP072648.1"/>
</dbReference>
<gene>
    <name evidence="1" type="ORF">J8C06_07810</name>
</gene>
<dbReference type="EMBL" id="CP072648">
    <property type="protein sequence ID" value="QUW02265.1"/>
    <property type="molecule type" value="Genomic_DNA"/>
</dbReference>
<organism evidence="1 2">
    <name type="scientific">Chloracidobacterium validum</name>
    <dbReference type="NCBI Taxonomy" id="2821543"/>
    <lineage>
        <taxon>Bacteria</taxon>
        <taxon>Pseudomonadati</taxon>
        <taxon>Acidobacteriota</taxon>
        <taxon>Terriglobia</taxon>
        <taxon>Terriglobales</taxon>
        <taxon>Acidobacteriaceae</taxon>
        <taxon>Chloracidobacterium</taxon>
    </lineage>
</organism>
<proteinExistence type="predicted"/>
<accession>A0ABX8BB18</accession>